<dbReference type="SUPFAM" id="SSF52172">
    <property type="entry name" value="CheY-like"/>
    <property type="match status" value="1"/>
</dbReference>
<dbReference type="Pfam" id="PF00072">
    <property type="entry name" value="Response_reg"/>
    <property type="match status" value="1"/>
</dbReference>
<evidence type="ECO:0000259" key="10">
    <source>
        <dbReference type="PROSITE" id="PS51755"/>
    </source>
</evidence>
<dbReference type="Gene3D" id="1.10.10.10">
    <property type="entry name" value="Winged helix-like DNA-binding domain superfamily/Winged helix DNA-binding domain"/>
    <property type="match status" value="1"/>
</dbReference>
<keyword evidence="2 7" id="KW-0597">Phosphoprotein</keyword>
<organism evidence="11 12">
    <name type="scientific">Ornithinibacillus salinisoli</name>
    <dbReference type="NCBI Taxonomy" id="1848459"/>
    <lineage>
        <taxon>Bacteria</taxon>
        <taxon>Bacillati</taxon>
        <taxon>Bacillota</taxon>
        <taxon>Bacilli</taxon>
        <taxon>Bacillales</taxon>
        <taxon>Bacillaceae</taxon>
        <taxon>Ornithinibacillus</taxon>
    </lineage>
</organism>
<evidence type="ECO:0000256" key="1">
    <source>
        <dbReference type="ARBA" id="ARBA00004496"/>
    </source>
</evidence>
<dbReference type="InterPro" id="IPR036388">
    <property type="entry name" value="WH-like_DNA-bd_sf"/>
</dbReference>
<keyword evidence="6" id="KW-0804">Transcription</keyword>
<dbReference type="PANTHER" id="PTHR48111">
    <property type="entry name" value="REGULATOR OF RPOS"/>
    <property type="match status" value="1"/>
</dbReference>
<dbReference type="SUPFAM" id="SSF46894">
    <property type="entry name" value="C-terminal effector domain of the bipartite response regulators"/>
    <property type="match status" value="1"/>
</dbReference>
<dbReference type="Proteomes" id="UP001597383">
    <property type="component" value="Unassembled WGS sequence"/>
</dbReference>
<gene>
    <name evidence="11" type="ORF">ACFSJF_05905</name>
</gene>
<comment type="caution">
    <text evidence="11">The sequence shown here is derived from an EMBL/GenBank/DDBJ whole genome shotgun (WGS) entry which is preliminary data.</text>
</comment>
<dbReference type="InterPro" id="IPR016032">
    <property type="entry name" value="Sig_transdc_resp-reg_C-effctor"/>
</dbReference>
<sequence length="229" mass="26374">MSKKILIIEDDQSIAVLERDYLQIAGFQVEIASDGMDGLEKVRSKTFHLILLDLMLPKIDGFELCKMIRKETNIPILMVTAKSDDIDKVRGLGLGADDYIVKPFSPNELVARVKSHLAMYDRLMQTNESNSDIYIKDLHINTLSRQVFMKDKEVEFTNKEFELLTFLALHPNQVFSKEQIFERIWGLDSMGDNATVTVHIKRIRKKIEKDSANPQYIQTVWGTGYRFQG</sequence>
<evidence type="ECO:0000256" key="7">
    <source>
        <dbReference type="PROSITE-ProRule" id="PRU00169"/>
    </source>
</evidence>
<evidence type="ECO:0000256" key="2">
    <source>
        <dbReference type="ARBA" id="ARBA00022553"/>
    </source>
</evidence>
<proteinExistence type="predicted"/>
<dbReference type="PANTHER" id="PTHR48111:SF26">
    <property type="entry name" value="STAGE 0 SPORULATION PROTEIN A HOMOLOG"/>
    <property type="match status" value="1"/>
</dbReference>
<keyword evidence="4" id="KW-0805">Transcription regulation</keyword>
<keyword evidence="5 8" id="KW-0238">DNA-binding</keyword>
<evidence type="ECO:0000256" key="6">
    <source>
        <dbReference type="ARBA" id="ARBA00023163"/>
    </source>
</evidence>
<dbReference type="InterPro" id="IPR001789">
    <property type="entry name" value="Sig_transdc_resp-reg_receiver"/>
</dbReference>
<feature type="domain" description="OmpR/PhoB-type" evidence="10">
    <location>
        <begin position="130"/>
        <end position="229"/>
    </location>
</feature>
<name>A0ABW4VZM4_9BACI</name>
<feature type="modified residue" description="4-aspartylphosphate" evidence="7">
    <location>
        <position position="53"/>
    </location>
</feature>
<dbReference type="Pfam" id="PF00486">
    <property type="entry name" value="Trans_reg_C"/>
    <property type="match status" value="1"/>
</dbReference>
<dbReference type="SMART" id="SM00448">
    <property type="entry name" value="REC"/>
    <property type="match status" value="1"/>
</dbReference>
<reference evidence="12" key="1">
    <citation type="journal article" date="2019" name="Int. J. Syst. Evol. Microbiol.">
        <title>The Global Catalogue of Microorganisms (GCM) 10K type strain sequencing project: providing services to taxonomists for standard genome sequencing and annotation.</title>
        <authorList>
            <consortium name="The Broad Institute Genomics Platform"/>
            <consortium name="The Broad Institute Genome Sequencing Center for Infectious Disease"/>
            <person name="Wu L."/>
            <person name="Ma J."/>
        </authorList>
    </citation>
    <scope>NUCLEOTIDE SEQUENCE [LARGE SCALE GENOMIC DNA]</scope>
    <source>
        <strain evidence="12">R28</strain>
    </source>
</reference>
<feature type="domain" description="Response regulatory" evidence="9">
    <location>
        <begin position="4"/>
        <end position="117"/>
    </location>
</feature>
<evidence type="ECO:0000313" key="11">
    <source>
        <dbReference type="EMBL" id="MFD2043798.1"/>
    </source>
</evidence>
<dbReference type="Gene3D" id="3.40.50.2300">
    <property type="match status" value="1"/>
</dbReference>
<dbReference type="CDD" id="cd00383">
    <property type="entry name" value="trans_reg_C"/>
    <property type="match status" value="1"/>
</dbReference>
<accession>A0ABW4VZM4</accession>
<evidence type="ECO:0000259" key="9">
    <source>
        <dbReference type="PROSITE" id="PS50110"/>
    </source>
</evidence>
<feature type="DNA-binding region" description="OmpR/PhoB-type" evidence="8">
    <location>
        <begin position="130"/>
        <end position="229"/>
    </location>
</feature>
<dbReference type="SMART" id="SM00862">
    <property type="entry name" value="Trans_reg_C"/>
    <property type="match status" value="1"/>
</dbReference>
<evidence type="ECO:0000256" key="5">
    <source>
        <dbReference type="ARBA" id="ARBA00023125"/>
    </source>
</evidence>
<dbReference type="InterPro" id="IPR001867">
    <property type="entry name" value="OmpR/PhoB-type_DNA-bd"/>
</dbReference>
<dbReference type="PROSITE" id="PS51755">
    <property type="entry name" value="OMPR_PHOB"/>
    <property type="match status" value="1"/>
</dbReference>
<evidence type="ECO:0000256" key="4">
    <source>
        <dbReference type="ARBA" id="ARBA00023015"/>
    </source>
</evidence>
<dbReference type="PROSITE" id="PS50110">
    <property type="entry name" value="RESPONSE_REGULATORY"/>
    <property type="match status" value="1"/>
</dbReference>
<evidence type="ECO:0000256" key="8">
    <source>
        <dbReference type="PROSITE-ProRule" id="PRU01091"/>
    </source>
</evidence>
<keyword evidence="3" id="KW-0902">Two-component regulatory system</keyword>
<dbReference type="RefSeq" id="WP_377555853.1">
    <property type="nucleotide sequence ID" value="NZ_JBHUHQ010000011.1"/>
</dbReference>
<dbReference type="Gene3D" id="6.10.250.690">
    <property type="match status" value="1"/>
</dbReference>
<dbReference type="InterPro" id="IPR011006">
    <property type="entry name" value="CheY-like_superfamily"/>
</dbReference>
<keyword evidence="12" id="KW-1185">Reference proteome</keyword>
<protein>
    <submittedName>
        <fullName evidence="11">Response regulator transcription factor</fullName>
    </submittedName>
</protein>
<comment type="subcellular location">
    <subcellularLocation>
        <location evidence="1">Cytoplasm</location>
    </subcellularLocation>
</comment>
<dbReference type="CDD" id="cd17574">
    <property type="entry name" value="REC_OmpR"/>
    <property type="match status" value="1"/>
</dbReference>
<evidence type="ECO:0000313" key="12">
    <source>
        <dbReference type="Proteomes" id="UP001597383"/>
    </source>
</evidence>
<evidence type="ECO:0000256" key="3">
    <source>
        <dbReference type="ARBA" id="ARBA00023012"/>
    </source>
</evidence>
<dbReference type="EMBL" id="JBHUHQ010000011">
    <property type="protein sequence ID" value="MFD2043798.1"/>
    <property type="molecule type" value="Genomic_DNA"/>
</dbReference>
<dbReference type="InterPro" id="IPR039420">
    <property type="entry name" value="WalR-like"/>
</dbReference>